<gene>
    <name evidence="5" type="ORF">TVY486_1009570</name>
</gene>
<feature type="domain" description="HECT" evidence="4">
    <location>
        <begin position="1469"/>
        <end position="1844"/>
    </location>
</feature>
<dbReference type="Gene3D" id="3.30.2160.10">
    <property type="entry name" value="Hect, E3 ligase catalytic domain"/>
    <property type="match status" value="1"/>
</dbReference>
<dbReference type="InterPro" id="IPR035983">
    <property type="entry name" value="Hect_E3_ubiquitin_ligase"/>
</dbReference>
<evidence type="ECO:0000259" key="4">
    <source>
        <dbReference type="PROSITE" id="PS50237"/>
    </source>
</evidence>
<dbReference type="GO" id="GO:0000209">
    <property type="term" value="P:protein polyubiquitination"/>
    <property type="evidence" value="ECO:0007669"/>
    <property type="project" value="TreeGrafter"/>
</dbReference>
<keyword evidence="5" id="KW-0436">Ligase</keyword>
<dbReference type="SUPFAM" id="SSF56204">
    <property type="entry name" value="Hect, E3 ligase catalytic domain"/>
    <property type="match status" value="1"/>
</dbReference>
<proteinExistence type="predicted"/>
<organism evidence="5">
    <name type="scientific">Trypanosoma vivax (strain Y486)</name>
    <dbReference type="NCBI Taxonomy" id="1055687"/>
    <lineage>
        <taxon>Eukaryota</taxon>
        <taxon>Discoba</taxon>
        <taxon>Euglenozoa</taxon>
        <taxon>Kinetoplastea</taxon>
        <taxon>Metakinetoplastina</taxon>
        <taxon>Trypanosomatida</taxon>
        <taxon>Trypanosomatidae</taxon>
        <taxon>Trypanosoma</taxon>
        <taxon>Duttonella</taxon>
    </lineage>
</organism>
<dbReference type="PANTHER" id="PTHR45670">
    <property type="entry name" value="E3 UBIQUITIN-PROTEIN LIGASE TRIP12"/>
    <property type="match status" value="1"/>
</dbReference>
<evidence type="ECO:0000256" key="2">
    <source>
        <dbReference type="ARBA" id="ARBA00022786"/>
    </source>
</evidence>
<sequence length="1844" mass="204942">MPDERTGADINKQSKTFLSGLKAVVSLYKQCPSQEVCQKIVTRLEAICSSMCFGDELFIRHLNVSSYALCFVYTLQSTAAKEHAVVRALTVQALALLSDLVPRGGLAIALANGVCPLVSLLKETSPVHEAPLIEELLKCLARVSLEAHEQVVSRDAFSRIVQLEEIVQTHHLRMVCLKCMSCLLAVAVVDEWNMYLAKPCAALVSRFHKLVLSLFAGHRPARPLSKENEAHLLGMMECITLMFDRLLKSKKIVENNSSIIKETLISLAIVLESTVSMGTRGVVLRDLACSPLLTFLFTNSSMAVKLFVKCRVLCSVFNIVTALLEKRSSLIALEGHVAMHAIMENDFTSIPCVAEEQQIVPLLEFLLVVIPPAHVCSECDYYLTLPHHVWQWEDDFHNRGDCTDGLSMQLEAEYEQQRLSSDFTSRNICHLSRMLRIDFKKMQYSTREDSCYPHSLGRWASVAGYFYQRPMCCNCRNVSVSSPTVATGATPISPQVWQGDTTVTHSEESLADFGTEYIRNNERLSSINGLVTNRGTSNSSVALSPGILSTTQSVLNTRVVDEKSSSCFYGCVPFACLWRREDVRRDSHKSQKKEMNLFPLKVFLDARAEVLRSSSTRSRFLRQASIEQIIMQYLPVLISTVDRTVNPVVARHCSVLIMRCVDLVWEYLCACGRLYYHGQGDLRRAFTDICPKLAGVLVYLINTTSSLKQVSSLTVTPFKECKYRESLLTMLASIGISPTTRLPAMSLNCETQLVAMSTLLTLIRFLPCVETLLTEEQMASLMQSLEKQLGFTGDPSSFFPSMYSVSGQLCSFHITVGRIEEVRRLFCERLYLALIGENKSLCHSNPLEAKACAMSSDTKLGGGHVHISSQVSTLPANSIPLSSFVSTEKDGRDERHDKYAFVMQRMHYICECMKNNGDELPSSLLARSGVLKELTVALQDPEFHRAMNPEATEAFTLVIKGLLRAICRYTGLAELESRAVERQPTRFSERVHNNKNMLTILDFMWTPLRVNVVDISQQKGNEQGPSLLPKCFYVCNERFTVLDVALESFTLRVLPCTPLSYIAKCALLQMSKRYGTESCNVGDGDEAATLSQRSEHDEDSEFAVPPVSTLDTEDAVEDEDEIAHPLSLTTSVDVEPPDNVDQELISSGASTRSDSHHALQYANEHVLQTTFAQLPFVFEKSQVAPHSSTPVDQSHLASDTADSVTTDNIVFYCNGKVALDTTGSIMDLCFGPVLERTDCSDTVFEEPGSKGVHFAADQGLSSVIHCMKSMWSKTHTIYVAAVKRTTVEQECGAVEVVGTTDFSFSAPKNVFARLSVVPQGMHCLWAAAGLLSGLGGVLRGCGVPISHDDGRVCSALLQEFNSYFSALMLPPFSYRILSACPSGLQNQHLVSYVLWNYPQVFSFEMRHTLFRLALSLRHVPTPALVKLKGTPHDKSGTPHVHGVEWLGLRAAARGASKVTVQRSNILESGEKALRRHAMCFLPLSVKFENEDGVGVGPTIEFYNILSRRLQDKQLNMWRTEEFVDASGAVACRVQLPLYPSAHQTAESLSYFELLGLLVGRVLMEGHVVELPLHPCFTRSILAGSCDTNRLSDVDPQFDAYLDKLLSLSEPELLECEIMFVLPEDRYGQRDKQIELCPGGASVPVTAENVADFVEAVRQYYCKMVPKKPLLHFKRGLEYSIMPYHLQLFNADELQLLISGPEGKIWEKPEDLERDLRFNHGYNRSSPVVMFFVETVSGWNAQLQRAFLRFVTGSSCIPVGGLQPPITIVRRSLENSVEGEKAALSAPTVTSEPAVDAAQCLMDASLPTVNTCVHYLKLPSYSSKVILQVRLQMAVTEGQETFYLT</sequence>
<evidence type="ECO:0000256" key="3">
    <source>
        <dbReference type="PROSITE-ProRule" id="PRU00104"/>
    </source>
</evidence>
<dbReference type="GO" id="GO:0061630">
    <property type="term" value="F:ubiquitin protein ligase activity"/>
    <property type="evidence" value="ECO:0007669"/>
    <property type="project" value="InterPro"/>
</dbReference>
<dbReference type="Pfam" id="PF00632">
    <property type="entry name" value="HECT"/>
    <property type="match status" value="1"/>
</dbReference>
<feature type="active site" description="Glycyl thioester intermediate" evidence="3">
    <location>
        <position position="1811"/>
    </location>
</feature>
<dbReference type="SMART" id="SM00119">
    <property type="entry name" value="HECTc"/>
    <property type="match status" value="1"/>
</dbReference>
<dbReference type="EMBL" id="HE573026">
    <property type="protein sequence ID" value="CCC51912.1"/>
    <property type="molecule type" value="Genomic_DNA"/>
</dbReference>
<dbReference type="GO" id="GO:0016874">
    <property type="term" value="F:ligase activity"/>
    <property type="evidence" value="ECO:0007669"/>
    <property type="project" value="UniProtKB-KW"/>
</dbReference>
<name>G0U7Q4_TRYVY</name>
<keyword evidence="2 3" id="KW-0833">Ubl conjugation pathway</keyword>
<dbReference type="PANTHER" id="PTHR45670:SF14">
    <property type="entry name" value="E3 UBIQUITIN-PROTEIN LIGASE TRIP12"/>
    <property type="match status" value="1"/>
</dbReference>
<protein>
    <submittedName>
        <fullName evidence="5">Putative ubiquitin-protein ligase</fullName>
        <ecNumber evidence="5">6.3.2.-</ecNumber>
    </submittedName>
</protein>
<dbReference type="GO" id="GO:0043161">
    <property type="term" value="P:proteasome-mediated ubiquitin-dependent protein catabolic process"/>
    <property type="evidence" value="ECO:0007669"/>
    <property type="project" value="TreeGrafter"/>
</dbReference>
<dbReference type="InterPro" id="IPR045322">
    <property type="entry name" value="HECTD1/TRIP12-like"/>
</dbReference>
<evidence type="ECO:0000256" key="1">
    <source>
        <dbReference type="ARBA" id="ARBA00022679"/>
    </source>
</evidence>
<reference evidence="5" key="1">
    <citation type="journal article" date="2012" name="Proc. Natl. Acad. Sci. U.S.A.">
        <title>Antigenic diversity is generated by distinct evolutionary mechanisms in African trypanosome species.</title>
        <authorList>
            <person name="Jackson A.P."/>
            <person name="Berry A."/>
            <person name="Aslett M."/>
            <person name="Allison H.C."/>
            <person name="Burton P."/>
            <person name="Vavrova-Anderson J."/>
            <person name="Brown R."/>
            <person name="Browne H."/>
            <person name="Corton N."/>
            <person name="Hauser H."/>
            <person name="Gamble J."/>
            <person name="Gilderthorp R."/>
            <person name="Marcello L."/>
            <person name="McQuillan J."/>
            <person name="Otto T.D."/>
            <person name="Quail M.A."/>
            <person name="Sanders M.J."/>
            <person name="van Tonder A."/>
            <person name="Ginger M.L."/>
            <person name="Field M.C."/>
            <person name="Barry J.D."/>
            <person name="Hertz-Fowler C."/>
            <person name="Berriman M."/>
        </authorList>
    </citation>
    <scope>NUCLEOTIDE SEQUENCE</scope>
    <source>
        <strain evidence="5">Y486</strain>
    </source>
</reference>
<dbReference type="Gene3D" id="3.30.2410.10">
    <property type="entry name" value="Hect, E3 ligase catalytic domain"/>
    <property type="match status" value="1"/>
</dbReference>
<dbReference type="Gene3D" id="3.90.1750.10">
    <property type="entry name" value="Hect, E3 ligase catalytic domains"/>
    <property type="match status" value="1"/>
</dbReference>
<evidence type="ECO:0000313" key="5">
    <source>
        <dbReference type="EMBL" id="CCC51912.1"/>
    </source>
</evidence>
<dbReference type="EC" id="6.3.2.-" evidence="5"/>
<keyword evidence="1" id="KW-0808">Transferase</keyword>
<dbReference type="VEuPathDB" id="TriTrypDB:TvY486_1009570"/>
<accession>G0U7Q4</accession>
<dbReference type="PROSITE" id="PS50237">
    <property type="entry name" value="HECT"/>
    <property type="match status" value="1"/>
</dbReference>
<dbReference type="InterPro" id="IPR000569">
    <property type="entry name" value="HECT_dom"/>
</dbReference>